<dbReference type="SUPFAM" id="SSF54211">
    <property type="entry name" value="Ribosomal protein S5 domain 2-like"/>
    <property type="match status" value="1"/>
</dbReference>
<dbReference type="InterPro" id="IPR014721">
    <property type="entry name" value="Ribsml_uS5_D2-typ_fold_subgr"/>
</dbReference>
<evidence type="ECO:0000256" key="12">
    <source>
        <dbReference type="ARBA" id="ARBA00049954"/>
    </source>
</evidence>
<dbReference type="AlphaFoldDB" id="A0A1S7FRJ0"/>
<evidence type="ECO:0000256" key="10">
    <source>
        <dbReference type="ARBA" id="ARBA00022840"/>
    </source>
</evidence>
<name>A0A1S7FRJ0_9LIST</name>
<dbReference type="GO" id="GO:0005737">
    <property type="term" value="C:cytoplasm"/>
    <property type="evidence" value="ECO:0007669"/>
    <property type="project" value="UniProtKB-SubCell"/>
</dbReference>
<dbReference type="HAMAP" id="MF_00384">
    <property type="entry name" value="Homoser_kinase"/>
    <property type="match status" value="1"/>
</dbReference>
<evidence type="ECO:0000256" key="4">
    <source>
        <dbReference type="ARBA" id="ARBA00017858"/>
    </source>
</evidence>
<evidence type="ECO:0000256" key="8">
    <source>
        <dbReference type="ARBA" id="ARBA00022741"/>
    </source>
</evidence>
<dbReference type="EC" id="2.7.1.39" evidence="3 13"/>
<comment type="pathway">
    <text evidence="1 13">Amino-acid biosynthesis; L-threonine biosynthesis; L-threonine from L-aspartate: step 4/5.</text>
</comment>
<comment type="similarity">
    <text evidence="2 13">Belongs to the GHMP kinase family. Homoserine kinase subfamily.</text>
</comment>
<dbReference type="Pfam" id="PF00288">
    <property type="entry name" value="GHMP_kinases_N"/>
    <property type="match status" value="1"/>
</dbReference>
<dbReference type="GO" id="GO:0004413">
    <property type="term" value="F:homoserine kinase activity"/>
    <property type="evidence" value="ECO:0007669"/>
    <property type="project" value="UniProtKB-UniRule"/>
</dbReference>
<protein>
    <recommendedName>
        <fullName evidence="4 13">Homoserine kinase</fullName>
        <shortName evidence="13">HK</shortName>
        <shortName evidence="13">HSK</shortName>
        <ecNumber evidence="3 13">2.7.1.39</ecNumber>
    </recommendedName>
</protein>
<dbReference type="PIRSF" id="PIRSF000676">
    <property type="entry name" value="Homoser_kin"/>
    <property type="match status" value="1"/>
</dbReference>
<dbReference type="InterPro" id="IPR000870">
    <property type="entry name" value="Homoserine_kinase"/>
</dbReference>
<evidence type="ECO:0000259" key="14">
    <source>
        <dbReference type="Pfam" id="PF00288"/>
    </source>
</evidence>
<keyword evidence="17" id="KW-1185">Reference proteome</keyword>
<feature type="binding site" evidence="13">
    <location>
        <begin position="80"/>
        <end position="90"/>
    </location>
    <ligand>
        <name>ATP</name>
        <dbReference type="ChEBI" id="CHEBI:30616"/>
    </ligand>
</feature>
<keyword evidence="6 13" id="KW-0808">Transferase</keyword>
<dbReference type="NCBIfam" id="TIGR00191">
    <property type="entry name" value="thrB"/>
    <property type="match status" value="1"/>
</dbReference>
<dbReference type="Proteomes" id="UP000223060">
    <property type="component" value="Chromosome"/>
</dbReference>
<evidence type="ECO:0000256" key="9">
    <source>
        <dbReference type="ARBA" id="ARBA00022777"/>
    </source>
</evidence>
<dbReference type="InterPro" id="IPR006203">
    <property type="entry name" value="GHMP_knse_ATP-bd_CS"/>
</dbReference>
<gene>
    <name evidence="13" type="primary">thrB</name>
    <name evidence="16" type="ORF">UE46_02405</name>
</gene>
<feature type="domain" description="GHMP kinase C-terminal" evidence="15">
    <location>
        <begin position="193"/>
        <end position="268"/>
    </location>
</feature>
<dbReference type="GO" id="GO:0009088">
    <property type="term" value="P:threonine biosynthetic process"/>
    <property type="evidence" value="ECO:0007669"/>
    <property type="project" value="UniProtKB-UniRule"/>
</dbReference>
<evidence type="ECO:0000256" key="3">
    <source>
        <dbReference type="ARBA" id="ARBA00012078"/>
    </source>
</evidence>
<dbReference type="InterPro" id="IPR036554">
    <property type="entry name" value="GHMP_kinase_C_sf"/>
</dbReference>
<dbReference type="InterPro" id="IPR020568">
    <property type="entry name" value="Ribosomal_Su5_D2-typ_SF"/>
</dbReference>
<dbReference type="PANTHER" id="PTHR20861:SF1">
    <property type="entry name" value="HOMOSERINE KINASE"/>
    <property type="match status" value="1"/>
</dbReference>
<dbReference type="EMBL" id="CP011102">
    <property type="protein sequence ID" value="AQY50010.1"/>
    <property type="molecule type" value="Genomic_DNA"/>
</dbReference>
<evidence type="ECO:0000256" key="7">
    <source>
        <dbReference type="ARBA" id="ARBA00022697"/>
    </source>
</evidence>
<comment type="catalytic activity">
    <reaction evidence="11 13">
        <text>L-homoserine + ATP = O-phospho-L-homoserine + ADP + H(+)</text>
        <dbReference type="Rhea" id="RHEA:13985"/>
        <dbReference type="ChEBI" id="CHEBI:15378"/>
        <dbReference type="ChEBI" id="CHEBI:30616"/>
        <dbReference type="ChEBI" id="CHEBI:57476"/>
        <dbReference type="ChEBI" id="CHEBI:57590"/>
        <dbReference type="ChEBI" id="CHEBI:456216"/>
        <dbReference type="EC" id="2.7.1.39"/>
    </reaction>
</comment>
<evidence type="ECO:0000256" key="6">
    <source>
        <dbReference type="ARBA" id="ARBA00022679"/>
    </source>
</evidence>
<evidence type="ECO:0000256" key="13">
    <source>
        <dbReference type="HAMAP-Rule" id="MF_00384"/>
    </source>
</evidence>
<evidence type="ECO:0000256" key="5">
    <source>
        <dbReference type="ARBA" id="ARBA00022605"/>
    </source>
</evidence>
<dbReference type="SUPFAM" id="SSF55060">
    <property type="entry name" value="GHMP Kinase, C-terminal domain"/>
    <property type="match status" value="1"/>
</dbReference>
<dbReference type="PROSITE" id="PS00627">
    <property type="entry name" value="GHMP_KINASES_ATP"/>
    <property type="match status" value="1"/>
</dbReference>
<accession>A0A1S7FRJ0</accession>
<dbReference type="InterPro" id="IPR006204">
    <property type="entry name" value="GHMP_kinase_N_dom"/>
</dbReference>
<keyword evidence="9 13" id="KW-0418">Kinase</keyword>
<dbReference type="Gene3D" id="3.30.230.10">
    <property type="match status" value="1"/>
</dbReference>
<keyword evidence="7 13" id="KW-0791">Threonine biosynthesis</keyword>
<keyword evidence="5 13" id="KW-0028">Amino-acid biosynthesis</keyword>
<dbReference type="KEGG" id="lwi:UE46_02405"/>
<evidence type="ECO:0000259" key="15">
    <source>
        <dbReference type="Pfam" id="PF08544"/>
    </source>
</evidence>
<dbReference type="InterPro" id="IPR013750">
    <property type="entry name" value="GHMP_kinase_C_dom"/>
</dbReference>
<keyword evidence="8 13" id="KW-0547">Nucleotide-binding</keyword>
<evidence type="ECO:0000256" key="1">
    <source>
        <dbReference type="ARBA" id="ARBA00005015"/>
    </source>
</evidence>
<dbReference type="UniPathway" id="UPA00050">
    <property type="reaction ID" value="UER00064"/>
</dbReference>
<organism evidence="16 17">
    <name type="scientific">Listeria weihenstephanensis</name>
    <dbReference type="NCBI Taxonomy" id="1006155"/>
    <lineage>
        <taxon>Bacteria</taxon>
        <taxon>Bacillati</taxon>
        <taxon>Bacillota</taxon>
        <taxon>Bacilli</taxon>
        <taxon>Bacillales</taxon>
        <taxon>Listeriaceae</taxon>
        <taxon>Listeria</taxon>
    </lineage>
</organism>
<keyword evidence="13" id="KW-0963">Cytoplasm</keyword>
<dbReference type="PRINTS" id="PR00958">
    <property type="entry name" value="HOMSERKINASE"/>
</dbReference>
<dbReference type="Pfam" id="PF08544">
    <property type="entry name" value="GHMP_kinases_C"/>
    <property type="match status" value="1"/>
</dbReference>
<evidence type="ECO:0000256" key="11">
    <source>
        <dbReference type="ARBA" id="ARBA00049375"/>
    </source>
</evidence>
<proteinExistence type="inferred from homology"/>
<keyword evidence="10 13" id="KW-0067">ATP-binding</keyword>
<reference evidence="17" key="1">
    <citation type="submission" date="2015-03" db="EMBL/GenBank/DDBJ databases">
        <authorList>
            <person name="Ferrari E."/>
            <person name="Walter M.C."/>
            <person name="Huptas C."/>
            <person name="Scherer S."/>
            <person name="Mueller-Herbst S."/>
        </authorList>
    </citation>
    <scope>NUCLEOTIDE SEQUENCE [LARGE SCALE GENOMIC DNA]</scope>
    <source>
        <strain evidence="17">LWP01</strain>
    </source>
</reference>
<dbReference type="Gene3D" id="3.30.70.890">
    <property type="entry name" value="GHMP kinase, C-terminal domain"/>
    <property type="match status" value="1"/>
</dbReference>
<comment type="subcellular location">
    <subcellularLocation>
        <location evidence="13">Cytoplasm</location>
    </subcellularLocation>
</comment>
<evidence type="ECO:0000313" key="16">
    <source>
        <dbReference type="EMBL" id="AQY50010.1"/>
    </source>
</evidence>
<evidence type="ECO:0000313" key="17">
    <source>
        <dbReference type="Proteomes" id="UP000223060"/>
    </source>
</evidence>
<dbReference type="GO" id="GO:0005524">
    <property type="term" value="F:ATP binding"/>
    <property type="evidence" value="ECO:0007669"/>
    <property type="project" value="UniProtKB-UniRule"/>
</dbReference>
<feature type="domain" description="GHMP kinase N-terminal" evidence="14">
    <location>
        <begin position="59"/>
        <end position="132"/>
    </location>
</feature>
<dbReference type="PANTHER" id="PTHR20861">
    <property type="entry name" value="HOMOSERINE/4-DIPHOSPHOCYTIDYL-2-C-METHYL-D-ERYTHRITOL KINASE"/>
    <property type="match status" value="1"/>
</dbReference>
<evidence type="ECO:0000256" key="2">
    <source>
        <dbReference type="ARBA" id="ARBA00007370"/>
    </source>
</evidence>
<comment type="function">
    <text evidence="12 13">Catalyzes the ATP-dependent phosphorylation of L-homoserine to L-homoserine phosphate.</text>
</comment>
<sequence>MIRIQVPATTANLGPGFDSCGLALSLYLTLEVLEPAKEWHIAHDLGDGIPMDATNVIVETALSIAPNLEPHNLKMLCDIPAARGLGSSSAAVVAGIELANILANLELTPERKVEIAAEIEGHPDNVAPAVLGNFVVGAKLDGEDFYVRHLFPDCALLAFIPQEVLLTSESRGVLPDQLPYKEAVKASSIANVMIAALLQNDLKLAGEMMERDLWHEKYRAKLVPHLAPLRALTKENGAYAACLSGAGPTILIFAPKSESDNLIQVMKEFDQTATVLSLNVEGSGSTIFS</sequence>